<evidence type="ECO:0000259" key="8">
    <source>
        <dbReference type="PROSITE" id="PS51294"/>
    </source>
</evidence>
<dbReference type="PANTHER" id="PTHR31499:SF80">
    <property type="entry name" value="HTH MYB-TYPE DOMAIN-CONTAINING PROTEIN"/>
    <property type="match status" value="1"/>
</dbReference>
<feature type="region of interest" description="Disordered" evidence="7">
    <location>
        <begin position="131"/>
        <end position="150"/>
    </location>
</feature>
<dbReference type="AlphaFoldDB" id="A0AA38TQ05"/>
<dbReference type="PANTHER" id="PTHR31499">
    <property type="entry name" value="MYB FAMILY TRANSCRIPTION FACTOR PHL11"/>
    <property type="match status" value="1"/>
</dbReference>
<keyword evidence="4" id="KW-0175">Coiled coil</keyword>
<dbReference type="FunFam" id="1.10.10.60:FF:000002">
    <property type="entry name" value="Myb family transcription factor"/>
    <property type="match status" value="1"/>
</dbReference>
<dbReference type="GO" id="GO:0003677">
    <property type="term" value="F:DNA binding"/>
    <property type="evidence" value="ECO:0007669"/>
    <property type="project" value="InterPro"/>
</dbReference>
<comment type="subcellular location">
    <subcellularLocation>
        <location evidence="1">Nucleus</location>
    </subcellularLocation>
</comment>
<dbReference type="EMBL" id="JARYMX010000001">
    <property type="protein sequence ID" value="KAJ9564928.1"/>
    <property type="molecule type" value="Genomic_DNA"/>
</dbReference>
<feature type="compositionally biased region" description="Basic and acidic residues" evidence="7">
    <location>
        <begin position="287"/>
        <end position="301"/>
    </location>
</feature>
<evidence type="ECO:0000256" key="4">
    <source>
        <dbReference type="ARBA" id="ARBA00023054"/>
    </source>
</evidence>
<evidence type="ECO:0000256" key="1">
    <source>
        <dbReference type="ARBA" id="ARBA00004123"/>
    </source>
</evidence>
<dbReference type="PROSITE" id="PS51294">
    <property type="entry name" value="HTH_MYB"/>
    <property type="match status" value="1"/>
</dbReference>
<evidence type="ECO:0000256" key="5">
    <source>
        <dbReference type="ARBA" id="ARBA00023163"/>
    </source>
</evidence>
<keyword evidence="3" id="KW-0805">Transcription regulation</keyword>
<feature type="region of interest" description="Disordered" evidence="7">
    <location>
        <begin position="372"/>
        <end position="440"/>
    </location>
</feature>
<accession>A0AA38TQ05</accession>
<dbReference type="Gene3D" id="1.10.10.60">
    <property type="entry name" value="Homeodomain-like"/>
    <property type="match status" value="1"/>
</dbReference>
<feature type="region of interest" description="Disordered" evidence="7">
    <location>
        <begin position="283"/>
        <end position="307"/>
    </location>
</feature>
<dbReference type="InterPro" id="IPR046955">
    <property type="entry name" value="PHR1-like"/>
</dbReference>
<feature type="region of interest" description="Disordered" evidence="7">
    <location>
        <begin position="1"/>
        <end position="22"/>
    </location>
</feature>
<keyword evidence="6" id="KW-0539">Nucleus</keyword>
<feature type="domain" description="HTH myb-type" evidence="8">
    <location>
        <begin position="227"/>
        <end position="287"/>
    </location>
</feature>
<evidence type="ECO:0000313" key="10">
    <source>
        <dbReference type="Proteomes" id="UP001172457"/>
    </source>
</evidence>
<dbReference type="Proteomes" id="UP001172457">
    <property type="component" value="Chromosome 1"/>
</dbReference>
<keyword evidence="10" id="KW-1185">Reference proteome</keyword>
<evidence type="ECO:0000256" key="7">
    <source>
        <dbReference type="SAM" id="MobiDB-lite"/>
    </source>
</evidence>
<keyword evidence="5" id="KW-0804">Transcription</keyword>
<reference evidence="9" key="1">
    <citation type="submission" date="2023-03" db="EMBL/GenBank/DDBJ databases">
        <title>Chromosome-scale reference genome and RAD-based genetic map of yellow starthistle (Centaurea solstitialis) reveal putative structural variation and QTLs associated with invader traits.</title>
        <authorList>
            <person name="Reatini B."/>
            <person name="Cang F.A."/>
            <person name="Jiang Q."/>
            <person name="Mckibben M.T.W."/>
            <person name="Barker M.S."/>
            <person name="Rieseberg L.H."/>
            <person name="Dlugosch K.M."/>
        </authorList>
    </citation>
    <scope>NUCLEOTIDE SEQUENCE</scope>
    <source>
        <strain evidence="9">CAN-66</strain>
        <tissue evidence="9">Leaf</tissue>
    </source>
</reference>
<dbReference type="GO" id="GO:0005634">
    <property type="term" value="C:nucleus"/>
    <property type="evidence" value="ECO:0007669"/>
    <property type="project" value="UniProtKB-SubCell"/>
</dbReference>
<sequence>MEAQPALSIQRSGARQLGNHGATAALSSSFPIHRTNLDEKHPKLLDSSQQSSTNGTVGHIFSSSSGMSSDLHLSSVSQDETCSKKSPFIVTESSGVLRSTAFRQYMKENNSSSWCTDSLSDFLDYPENTPIESSNLEDTDTGMMPPEDLGKPNDWQDWADQLITEDDAMAPNWNEILIDDSVKDPEPKMAFHVGRSSTKSLDVKNLVPASPGEACAPLTPSSCGSGSHSKPRMRWTPELHEAFVEAVNKLGGSERATPKGVLKVMKVEGLTIYHVKSHLQKYRTARYKPEPSSEGPAEKKPTPMQDLSSLDLKTSSEITEALRLQVEVQKKLHEQLEIQRNLQVRIEEQGRYLQMIFEKQCKFGIDQLKASSCTPEKSEAEVTNEISSSLAKTETKPDPITVEPLTEPDPITAEPSIESGPLESPPSKRAKLNESSIESS</sequence>
<proteinExistence type="inferred from homology"/>
<dbReference type="GO" id="GO:0003700">
    <property type="term" value="F:DNA-binding transcription factor activity"/>
    <property type="evidence" value="ECO:0007669"/>
    <property type="project" value="InterPro"/>
</dbReference>
<dbReference type="SUPFAM" id="SSF46689">
    <property type="entry name" value="Homeodomain-like"/>
    <property type="match status" value="1"/>
</dbReference>
<dbReference type="InterPro" id="IPR006447">
    <property type="entry name" value="Myb_dom_plants"/>
</dbReference>
<dbReference type="NCBIfam" id="TIGR01557">
    <property type="entry name" value="myb_SHAQKYF"/>
    <property type="match status" value="1"/>
</dbReference>
<name>A0AA38TQ05_9ASTR</name>
<dbReference type="Pfam" id="PF00249">
    <property type="entry name" value="Myb_DNA-binding"/>
    <property type="match status" value="1"/>
</dbReference>
<evidence type="ECO:0000256" key="2">
    <source>
        <dbReference type="ARBA" id="ARBA00006783"/>
    </source>
</evidence>
<dbReference type="InterPro" id="IPR009057">
    <property type="entry name" value="Homeodomain-like_sf"/>
</dbReference>
<gene>
    <name evidence="9" type="ORF">OSB04_000894</name>
</gene>
<evidence type="ECO:0000256" key="6">
    <source>
        <dbReference type="ARBA" id="ARBA00023242"/>
    </source>
</evidence>
<comment type="similarity">
    <text evidence="2">Belongs to the MYB-CC family.</text>
</comment>
<protein>
    <recommendedName>
        <fullName evidence="8">HTH myb-type domain-containing protein</fullName>
    </recommendedName>
</protein>
<dbReference type="InterPro" id="IPR017930">
    <property type="entry name" value="Myb_dom"/>
</dbReference>
<dbReference type="Pfam" id="PF14379">
    <property type="entry name" value="Myb_CC_LHEQLE"/>
    <property type="match status" value="1"/>
</dbReference>
<dbReference type="InterPro" id="IPR025756">
    <property type="entry name" value="Myb_CC_LHEQLE"/>
</dbReference>
<comment type="caution">
    <text evidence="9">The sequence shown here is derived from an EMBL/GenBank/DDBJ whole genome shotgun (WGS) entry which is preliminary data.</text>
</comment>
<evidence type="ECO:0000313" key="9">
    <source>
        <dbReference type="EMBL" id="KAJ9564928.1"/>
    </source>
</evidence>
<evidence type="ECO:0000256" key="3">
    <source>
        <dbReference type="ARBA" id="ARBA00023015"/>
    </source>
</evidence>
<dbReference type="InterPro" id="IPR001005">
    <property type="entry name" value="SANT/Myb"/>
</dbReference>
<organism evidence="9 10">
    <name type="scientific">Centaurea solstitialis</name>
    <name type="common">yellow star-thistle</name>
    <dbReference type="NCBI Taxonomy" id="347529"/>
    <lineage>
        <taxon>Eukaryota</taxon>
        <taxon>Viridiplantae</taxon>
        <taxon>Streptophyta</taxon>
        <taxon>Embryophyta</taxon>
        <taxon>Tracheophyta</taxon>
        <taxon>Spermatophyta</taxon>
        <taxon>Magnoliopsida</taxon>
        <taxon>eudicotyledons</taxon>
        <taxon>Gunneridae</taxon>
        <taxon>Pentapetalae</taxon>
        <taxon>asterids</taxon>
        <taxon>campanulids</taxon>
        <taxon>Asterales</taxon>
        <taxon>Asteraceae</taxon>
        <taxon>Carduoideae</taxon>
        <taxon>Cardueae</taxon>
        <taxon>Centaureinae</taxon>
        <taxon>Centaurea</taxon>
    </lineage>
</organism>